<sequence>MGRSFKNHRAKLQEHFLKCHGEEDVERAKGLKPTDSNIKNDAWHKLCDYWRSEKFQAMSVKNTENRGKRKYVSLNGTVSMPNHHFRNRGLSGGSSIGEIDTFRKLHCRETGGWVNDYSRTSYEKMVEIKEQTASTENSLGDLEIMQQVLGKRPAYIRGWSRVPSSRTESTSSSGSSRLSHSEMSVRLASTESELAFNQIRARFNQVRVCSYEG</sequence>
<accession>A0AA38T7K1</accession>
<keyword evidence="3" id="KW-1185">Reference proteome</keyword>
<dbReference type="EMBL" id="JARYMX010000003">
    <property type="protein sequence ID" value="KAJ9555825.1"/>
    <property type="molecule type" value="Genomic_DNA"/>
</dbReference>
<dbReference type="Proteomes" id="UP001172457">
    <property type="component" value="Chromosome 3"/>
</dbReference>
<dbReference type="AlphaFoldDB" id="A0AA38T7K1"/>
<organism evidence="2 3">
    <name type="scientific">Centaurea solstitialis</name>
    <name type="common">yellow star-thistle</name>
    <dbReference type="NCBI Taxonomy" id="347529"/>
    <lineage>
        <taxon>Eukaryota</taxon>
        <taxon>Viridiplantae</taxon>
        <taxon>Streptophyta</taxon>
        <taxon>Embryophyta</taxon>
        <taxon>Tracheophyta</taxon>
        <taxon>Spermatophyta</taxon>
        <taxon>Magnoliopsida</taxon>
        <taxon>eudicotyledons</taxon>
        <taxon>Gunneridae</taxon>
        <taxon>Pentapetalae</taxon>
        <taxon>asterids</taxon>
        <taxon>campanulids</taxon>
        <taxon>Asterales</taxon>
        <taxon>Asteraceae</taxon>
        <taxon>Carduoideae</taxon>
        <taxon>Cardueae</taxon>
        <taxon>Centaureinae</taxon>
        <taxon>Centaurea</taxon>
    </lineage>
</organism>
<proteinExistence type="predicted"/>
<evidence type="ECO:0000256" key="1">
    <source>
        <dbReference type="SAM" id="MobiDB-lite"/>
    </source>
</evidence>
<dbReference type="Pfam" id="PF03004">
    <property type="entry name" value="Transposase_24"/>
    <property type="match status" value="1"/>
</dbReference>
<evidence type="ECO:0000313" key="2">
    <source>
        <dbReference type="EMBL" id="KAJ9555825.1"/>
    </source>
</evidence>
<dbReference type="InterPro" id="IPR004252">
    <property type="entry name" value="Probable_transposase_24"/>
</dbReference>
<evidence type="ECO:0000313" key="3">
    <source>
        <dbReference type="Proteomes" id="UP001172457"/>
    </source>
</evidence>
<feature type="region of interest" description="Disordered" evidence="1">
    <location>
        <begin position="160"/>
        <end position="182"/>
    </location>
</feature>
<protein>
    <submittedName>
        <fullName evidence="2">Uncharacterized protein</fullName>
    </submittedName>
</protein>
<comment type="caution">
    <text evidence="2">The sequence shown here is derived from an EMBL/GenBank/DDBJ whole genome shotgun (WGS) entry which is preliminary data.</text>
</comment>
<gene>
    <name evidence="2" type="ORF">OSB04_010439</name>
</gene>
<reference evidence="2" key="1">
    <citation type="submission" date="2023-03" db="EMBL/GenBank/DDBJ databases">
        <title>Chromosome-scale reference genome and RAD-based genetic map of yellow starthistle (Centaurea solstitialis) reveal putative structural variation and QTLs associated with invader traits.</title>
        <authorList>
            <person name="Reatini B."/>
            <person name="Cang F.A."/>
            <person name="Jiang Q."/>
            <person name="Mckibben M.T.W."/>
            <person name="Barker M.S."/>
            <person name="Rieseberg L.H."/>
            <person name="Dlugosch K.M."/>
        </authorList>
    </citation>
    <scope>NUCLEOTIDE SEQUENCE</scope>
    <source>
        <strain evidence="2">CAN-66</strain>
        <tissue evidence="2">Leaf</tissue>
    </source>
</reference>
<name>A0AA38T7K1_9ASTR</name>